<accession>A0A6L5XYR3</accession>
<dbReference type="AlphaFoldDB" id="A0A6L5XYR3"/>
<dbReference type="PRINTS" id="PR00411">
    <property type="entry name" value="PNDRDTASEI"/>
</dbReference>
<reference evidence="6 7" key="1">
    <citation type="submission" date="2019-08" db="EMBL/GenBank/DDBJ databases">
        <title>In-depth cultivation of the pig gut microbiome towards novel bacterial diversity and tailored functional studies.</title>
        <authorList>
            <person name="Wylensek D."/>
            <person name="Hitch T.C.A."/>
            <person name="Clavel T."/>
        </authorList>
    </citation>
    <scope>NUCLEOTIDE SEQUENCE [LARGE SCALE GENOMIC DNA]</scope>
    <source>
        <strain evidence="6 7">WCA-693-APC-MOT-I</strain>
    </source>
</reference>
<gene>
    <name evidence="6" type="ORF">FYJ58_09030</name>
</gene>
<evidence type="ECO:0000259" key="4">
    <source>
        <dbReference type="Pfam" id="PF03486"/>
    </source>
</evidence>
<dbReference type="SUPFAM" id="SSF51905">
    <property type="entry name" value="FAD/NAD(P)-binding domain"/>
    <property type="match status" value="1"/>
</dbReference>
<dbReference type="Gene3D" id="2.40.30.10">
    <property type="entry name" value="Translation factors"/>
    <property type="match status" value="1"/>
</dbReference>
<keyword evidence="3" id="KW-0274">FAD</keyword>
<dbReference type="InterPro" id="IPR004792">
    <property type="entry name" value="BaiN-like"/>
</dbReference>
<evidence type="ECO:0000256" key="2">
    <source>
        <dbReference type="ARBA" id="ARBA00022630"/>
    </source>
</evidence>
<feature type="domain" description="RsdA/BaiN/AoA(So)-like insert" evidence="5">
    <location>
        <begin position="189"/>
        <end position="351"/>
    </location>
</feature>
<dbReference type="Pfam" id="PF22780">
    <property type="entry name" value="HI0933_like_1st"/>
    <property type="match status" value="1"/>
</dbReference>
<evidence type="ECO:0000256" key="1">
    <source>
        <dbReference type="ARBA" id="ARBA00001974"/>
    </source>
</evidence>
<dbReference type="PANTHER" id="PTHR42887:SF2">
    <property type="entry name" value="OS12G0638800 PROTEIN"/>
    <property type="match status" value="1"/>
</dbReference>
<evidence type="ECO:0000313" key="7">
    <source>
        <dbReference type="Proteomes" id="UP000482209"/>
    </source>
</evidence>
<dbReference type="EMBL" id="VUMT01000012">
    <property type="protein sequence ID" value="MSS64016.1"/>
    <property type="molecule type" value="Genomic_DNA"/>
</dbReference>
<protein>
    <submittedName>
        <fullName evidence="6">NAD(P)/FAD-dependent oxidoreductase</fullName>
    </submittedName>
</protein>
<keyword evidence="7" id="KW-1185">Reference proteome</keyword>
<evidence type="ECO:0000259" key="5">
    <source>
        <dbReference type="Pfam" id="PF22780"/>
    </source>
</evidence>
<dbReference type="RefSeq" id="WP_154519421.1">
    <property type="nucleotide sequence ID" value="NZ_VUMT01000012.1"/>
</dbReference>
<comment type="cofactor">
    <cofactor evidence="1">
        <name>FAD</name>
        <dbReference type="ChEBI" id="CHEBI:57692"/>
    </cofactor>
</comment>
<comment type="caution">
    <text evidence="6">The sequence shown here is derived from an EMBL/GenBank/DDBJ whole genome shotgun (WGS) entry which is preliminary data.</text>
</comment>
<name>A0A6L5XYR3_9FIRM</name>
<evidence type="ECO:0000313" key="6">
    <source>
        <dbReference type="EMBL" id="MSS64016.1"/>
    </source>
</evidence>
<feature type="domain" description="RsdA/BaiN/AoA(So)-like Rossmann fold-like" evidence="4">
    <location>
        <begin position="6"/>
        <end position="403"/>
    </location>
</feature>
<dbReference type="PROSITE" id="PS51257">
    <property type="entry name" value="PROKAR_LIPOPROTEIN"/>
    <property type="match status" value="1"/>
</dbReference>
<dbReference type="Pfam" id="PF03486">
    <property type="entry name" value="HI0933_like"/>
    <property type="match status" value="1"/>
</dbReference>
<dbReference type="Proteomes" id="UP000482209">
    <property type="component" value="Unassembled WGS sequence"/>
</dbReference>
<dbReference type="InterPro" id="IPR036188">
    <property type="entry name" value="FAD/NAD-bd_sf"/>
</dbReference>
<dbReference type="SUPFAM" id="SSF160996">
    <property type="entry name" value="HI0933 insert domain-like"/>
    <property type="match status" value="1"/>
</dbReference>
<dbReference type="PANTHER" id="PTHR42887">
    <property type="entry name" value="OS12G0638800 PROTEIN"/>
    <property type="match status" value="1"/>
</dbReference>
<dbReference type="InterPro" id="IPR023166">
    <property type="entry name" value="BaiN-like_dom_sf"/>
</dbReference>
<proteinExistence type="predicted"/>
<sequence length="424" mass="46916">MAGKTDVIVVGGGASGMMAAIACARQHKSVTVLEHNDKLGRKLLATGNGKCNYTNELQKLEFYHSKNDCIVKTVFSQFDKNQTVEFFKELGIYPRIKNGYYYPYSEQASSIVEALRLELERLKVKIKLNEHITSIRKVEDGFLALTESYQYSSSKLILATGGMSAASLGSDGSSYSLLKQLGHTVTKLYPGLAGLRANETCFSKLAGIRVKAKVELLIEGKHKAVENGEVQLTKYGISGIPVFQLSRYVAIALGEKKQVKIDLDFMPDYTKEEVILLLERLIHYNAEKTLKDLLVGFFDSKLIAVLLECSGIKRQKKGSELSESEFQMIVERIKKFSCTIKSVNSFEQSQVTVGGVDCNEVDCQSLESKIVSGMYLTGELLDVDAICGGYNLQWAWSTGYVAGINAGFEKKESGKLKYDTIITN</sequence>
<evidence type="ECO:0000256" key="3">
    <source>
        <dbReference type="ARBA" id="ARBA00022827"/>
    </source>
</evidence>
<organism evidence="6 7">
    <name type="scientific">Velocimicrobium porci</name>
    <dbReference type="NCBI Taxonomy" id="2606634"/>
    <lineage>
        <taxon>Bacteria</taxon>
        <taxon>Bacillati</taxon>
        <taxon>Bacillota</taxon>
        <taxon>Clostridia</taxon>
        <taxon>Lachnospirales</taxon>
        <taxon>Lachnospiraceae</taxon>
        <taxon>Velocimicrobium</taxon>
    </lineage>
</organism>
<dbReference type="NCBIfam" id="TIGR00275">
    <property type="entry name" value="aminoacetone oxidase family FAD-binding enzyme"/>
    <property type="match status" value="1"/>
</dbReference>
<dbReference type="Gene3D" id="1.10.8.260">
    <property type="entry name" value="HI0933 insert domain-like"/>
    <property type="match status" value="1"/>
</dbReference>
<dbReference type="InterPro" id="IPR055178">
    <property type="entry name" value="RsdA/BaiN/AoA(So)-like_dom"/>
</dbReference>
<dbReference type="InterPro" id="IPR057661">
    <property type="entry name" value="RsdA/BaiN/AoA(So)_Rossmann"/>
</dbReference>
<dbReference type="Gene3D" id="3.50.50.60">
    <property type="entry name" value="FAD/NAD(P)-binding domain"/>
    <property type="match status" value="1"/>
</dbReference>
<keyword evidence="2" id="KW-0285">Flavoprotein</keyword>